<dbReference type="EMBL" id="MFDV01000012">
    <property type="protein sequence ID" value="OGE72108.1"/>
    <property type="molecule type" value="Genomic_DNA"/>
</dbReference>
<dbReference type="AlphaFoldDB" id="A0A1F5N3B2"/>
<reference evidence="1 2" key="1">
    <citation type="journal article" date="2016" name="Nat. Commun.">
        <title>Thousands of microbial genomes shed light on interconnected biogeochemical processes in an aquifer system.</title>
        <authorList>
            <person name="Anantharaman K."/>
            <person name="Brown C.T."/>
            <person name="Hug L.A."/>
            <person name="Sharon I."/>
            <person name="Castelle C.J."/>
            <person name="Probst A.J."/>
            <person name="Thomas B.C."/>
            <person name="Singh A."/>
            <person name="Wilkins M.J."/>
            <person name="Karaoz U."/>
            <person name="Brodie E.L."/>
            <person name="Williams K.H."/>
            <person name="Hubbard S.S."/>
            <person name="Banfield J.F."/>
        </authorList>
    </citation>
    <scope>NUCLEOTIDE SEQUENCE [LARGE SCALE GENOMIC DNA]</scope>
</reference>
<protein>
    <submittedName>
        <fullName evidence="1">Uncharacterized protein</fullName>
    </submittedName>
</protein>
<accession>A0A1F5N3B2</accession>
<name>A0A1F5N3B2_9BACT</name>
<evidence type="ECO:0000313" key="2">
    <source>
        <dbReference type="Proteomes" id="UP000177057"/>
    </source>
</evidence>
<proteinExistence type="predicted"/>
<comment type="caution">
    <text evidence="1">The sequence shown here is derived from an EMBL/GenBank/DDBJ whole genome shotgun (WGS) entry which is preliminary data.</text>
</comment>
<evidence type="ECO:0000313" key="1">
    <source>
        <dbReference type="EMBL" id="OGE72108.1"/>
    </source>
</evidence>
<organism evidence="1 2">
    <name type="scientific">Candidatus Daviesbacteria bacterium RIFCSPLOWO2_02_FULL_38_15</name>
    <dbReference type="NCBI Taxonomy" id="1797794"/>
    <lineage>
        <taxon>Bacteria</taxon>
        <taxon>Candidatus Daviesiibacteriota</taxon>
    </lineage>
</organism>
<gene>
    <name evidence="1" type="ORF">A3H40_03335</name>
</gene>
<dbReference type="Proteomes" id="UP000177057">
    <property type="component" value="Unassembled WGS sequence"/>
</dbReference>
<sequence>MDRIYHPPIISYLIVLVKSIWGYYSRGFSRACPSVGAALALTACARVPEVLPTVVAVSNGLGKAPMH</sequence>